<name>A0A6B2KWU5_9EUKA</name>
<dbReference type="SMART" id="SM00695">
    <property type="entry name" value="DUSP"/>
    <property type="match status" value="1"/>
</dbReference>
<organism evidence="11">
    <name type="scientific">Arcella intermedia</name>
    <dbReference type="NCBI Taxonomy" id="1963864"/>
    <lineage>
        <taxon>Eukaryota</taxon>
        <taxon>Amoebozoa</taxon>
        <taxon>Tubulinea</taxon>
        <taxon>Elardia</taxon>
        <taxon>Arcellinida</taxon>
        <taxon>Sphaerothecina</taxon>
        <taxon>Arcellidae</taxon>
        <taxon>Arcella</taxon>
    </lineage>
</organism>
<dbReference type="PROSITE" id="PS00973">
    <property type="entry name" value="USP_2"/>
    <property type="match status" value="1"/>
</dbReference>
<feature type="domain" description="DUSP" evidence="10">
    <location>
        <begin position="1"/>
        <end position="92"/>
    </location>
</feature>
<dbReference type="PANTHER" id="PTHR21646:SF24">
    <property type="entry name" value="UBIQUITIN CARBOXYL-TERMINAL HYDROLASE"/>
    <property type="match status" value="1"/>
</dbReference>
<feature type="compositionally biased region" description="Acidic residues" evidence="8">
    <location>
        <begin position="624"/>
        <end position="637"/>
    </location>
</feature>
<dbReference type="Pfam" id="PF00443">
    <property type="entry name" value="UCH"/>
    <property type="match status" value="1"/>
</dbReference>
<sequence length="1044" mass="116461">MSLKGISLVPGEYYNVLDKKWWRNWSKYVGYDYNSGGSHPGLINNAFLLEEDGINVKRNAVEDTDFVFVPKDVWDKFHEWYGGGPVICRKCQAVNRRTFVEVRPLLLRVLRSRRLKKFEYIKISKVATVQEFIDMAKTVMTFDAENIRVFDFHKGRKLKLLDNMSTVLAEVPIIDEQDMLIEERTKAGTWPNDKIYARFAGQATVAPTPNGLTGLLNLGNTCFMAAAIQCLSQTVPLVDFFMSGDFRKDINRDNPLGQKGELAEQFEETLKELWSSSTGIHEPRLLKKAIEKCDARFAGYQQHDSQELLVFLLDGIHEDLNRIKKKPYVEKVEGAGLNDTEIAKLSWEGHKARNDSIVVDYFQGQLKSTLTCPINGRVSTTFDPFMYLTVPIPVRTTRKVVVKVYYMKSMQVPEKFGVMVEKEAKISELLTELCKLTDIHPSAVVLVEVLKDTFRRRFYPDNLVSEISGHFPIHAHQIVPSLPPPLKADNRGKPPSRPPPPLPAVPAAAPPAVPAAAGPPAVPAAELTAAPAAAELPAAPAAADIPAVPAAADLPAAPAAADIPAGPAAVIPVGQDAAPAAGMPTAVDTTASQAAPSTSSASSAVFVPSAGNEVPQTTGTDSTQVDEQEAEDSDDEYDYSGLPENHIVHLPVLLKHSSLFGTPFIISVPRNISYERLYAHIIERIAYQLKQIPKREEDSSDEEGSAPSYYTIFDVLGCKLDGSDPYDLRKDDESDSAPLKLKEQQPLLLQWTWDYFKQYYDERKEKDYYEHRSVDQREEPKKANIQECLKLFTKEEQLGADDPWYCSDCKEMRQAFKRFDIWSCPPILIIHLKRFSYRSGRFQIREKLDHLIEFPLEGLDLSEFIIGPKEVPPIYDLYAVSNHMGTMTGGHYTAYGRHRDNNKWYRFDDSNVSEVSPGVVQSSYAYVLFYKRKDLPWGSFDKDLDKLVIDEYSEESSDEAPTPVTVKREPQVSQPTSTTTDADAGNPFADATPTQPATLPPTSPADSGNPFEEPQPTPEQPPSTEQNPTNQPTQPSNDPATSAQ</sequence>
<dbReference type="InterPro" id="IPR038765">
    <property type="entry name" value="Papain-like_cys_pep_sf"/>
</dbReference>
<evidence type="ECO:0000313" key="11">
    <source>
        <dbReference type="EMBL" id="NDV29199.1"/>
    </source>
</evidence>
<dbReference type="SUPFAM" id="SSF54001">
    <property type="entry name" value="Cysteine proteinases"/>
    <property type="match status" value="1"/>
</dbReference>
<feature type="compositionally biased region" description="Pro residues" evidence="8">
    <location>
        <begin position="495"/>
        <end position="513"/>
    </location>
</feature>
<feature type="compositionally biased region" description="Polar residues" evidence="8">
    <location>
        <begin position="614"/>
        <end position="623"/>
    </location>
</feature>
<evidence type="ECO:0000256" key="8">
    <source>
        <dbReference type="SAM" id="MobiDB-lite"/>
    </source>
</evidence>
<evidence type="ECO:0000256" key="6">
    <source>
        <dbReference type="ARBA" id="ARBA00022801"/>
    </source>
</evidence>
<evidence type="ECO:0000256" key="2">
    <source>
        <dbReference type="ARBA" id="ARBA00009085"/>
    </source>
</evidence>
<feature type="domain" description="USP" evidence="9">
    <location>
        <begin position="213"/>
        <end position="933"/>
    </location>
</feature>
<dbReference type="InterPro" id="IPR018200">
    <property type="entry name" value="USP_CS"/>
</dbReference>
<dbReference type="EC" id="3.4.19.12" evidence="3"/>
<keyword evidence="6" id="KW-0378">Hydrolase</keyword>
<protein>
    <recommendedName>
        <fullName evidence="3">ubiquitinyl hydrolase 1</fullName>
        <ecNumber evidence="3">3.4.19.12</ecNumber>
    </recommendedName>
</protein>
<feature type="compositionally biased region" description="Low complexity" evidence="8">
    <location>
        <begin position="590"/>
        <end position="610"/>
    </location>
</feature>
<dbReference type="InterPro" id="IPR006615">
    <property type="entry name" value="Pept_C19_DUSP"/>
</dbReference>
<proteinExistence type="inferred from homology"/>
<evidence type="ECO:0000256" key="4">
    <source>
        <dbReference type="ARBA" id="ARBA00022670"/>
    </source>
</evidence>
<feature type="compositionally biased region" description="Polar residues" evidence="8">
    <location>
        <begin position="971"/>
        <end position="981"/>
    </location>
</feature>
<dbReference type="CDD" id="cd02674">
    <property type="entry name" value="Peptidase_C19R"/>
    <property type="match status" value="1"/>
</dbReference>
<dbReference type="GO" id="GO:0004843">
    <property type="term" value="F:cysteine-type deubiquitinase activity"/>
    <property type="evidence" value="ECO:0007669"/>
    <property type="project" value="UniProtKB-EC"/>
</dbReference>
<dbReference type="PANTHER" id="PTHR21646">
    <property type="entry name" value="UBIQUITIN CARBOXYL-TERMINAL HYDROLASE"/>
    <property type="match status" value="1"/>
</dbReference>
<keyword evidence="4" id="KW-0645">Protease</keyword>
<dbReference type="InterPro" id="IPR028889">
    <property type="entry name" value="USP"/>
</dbReference>
<keyword evidence="7" id="KW-0788">Thiol protease</keyword>
<evidence type="ECO:0000256" key="1">
    <source>
        <dbReference type="ARBA" id="ARBA00000707"/>
    </source>
</evidence>
<dbReference type="Pfam" id="PF06337">
    <property type="entry name" value="DUSP"/>
    <property type="match status" value="1"/>
</dbReference>
<dbReference type="Gene3D" id="3.30.2230.10">
    <property type="entry name" value="DUSP-like"/>
    <property type="match status" value="1"/>
</dbReference>
<dbReference type="SUPFAM" id="SSF143791">
    <property type="entry name" value="DUSP-like"/>
    <property type="match status" value="1"/>
</dbReference>
<dbReference type="InterPro" id="IPR050185">
    <property type="entry name" value="Ub_carboxyl-term_hydrolase"/>
</dbReference>
<dbReference type="Gene3D" id="3.90.70.10">
    <property type="entry name" value="Cysteine proteinases"/>
    <property type="match status" value="2"/>
</dbReference>
<evidence type="ECO:0000259" key="9">
    <source>
        <dbReference type="PROSITE" id="PS50235"/>
    </source>
</evidence>
<dbReference type="AlphaFoldDB" id="A0A6B2KWU5"/>
<dbReference type="PROSITE" id="PS50235">
    <property type="entry name" value="USP_3"/>
    <property type="match status" value="1"/>
</dbReference>
<dbReference type="PROSITE" id="PS51283">
    <property type="entry name" value="DUSP"/>
    <property type="match status" value="1"/>
</dbReference>
<feature type="region of interest" description="Disordered" evidence="8">
    <location>
        <begin position="581"/>
        <end position="637"/>
    </location>
</feature>
<dbReference type="GO" id="GO:0016579">
    <property type="term" value="P:protein deubiquitination"/>
    <property type="evidence" value="ECO:0007669"/>
    <property type="project" value="InterPro"/>
</dbReference>
<dbReference type="EMBL" id="GIBP01000230">
    <property type="protein sequence ID" value="NDV29199.1"/>
    <property type="molecule type" value="Transcribed_RNA"/>
</dbReference>
<dbReference type="GO" id="GO:0006508">
    <property type="term" value="P:proteolysis"/>
    <property type="evidence" value="ECO:0007669"/>
    <property type="project" value="UniProtKB-KW"/>
</dbReference>
<feature type="region of interest" description="Disordered" evidence="8">
    <location>
        <begin position="480"/>
        <end position="519"/>
    </location>
</feature>
<evidence type="ECO:0000256" key="3">
    <source>
        <dbReference type="ARBA" id="ARBA00012759"/>
    </source>
</evidence>
<evidence type="ECO:0000256" key="5">
    <source>
        <dbReference type="ARBA" id="ARBA00022786"/>
    </source>
</evidence>
<dbReference type="PROSITE" id="PS00972">
    <property type="entry name" value="USP_1"/>
    <property type="match status" value="1"/>
</dbReference>
<feature type="compositionally biased region" description="Polar residues" evidence="8">
    <location>
        <begin position="1030"/>
        <end position="1044"/>
    </location>
</feature>
<dbReference type="InterPro" id="IPR035927">
    <property type="entry name" value="DUSP-like_sf"/>
</dbReference>
<feature type="region of interest" description="Disordered" evidence="8">
    <location>
        <begin position="953"/>
        <end position="1044"/>
    </location>
</feature>
<evidence type="ECO:0000259" key="10">
    <source>
        <dbReference type="PROSITE" id="PS51283"/>
    </source>
</evidence>
<dbReference type="Gene3D" id="3.10.20.90">
    <property type="entry name" value="Phosphatidylinositol 3-kinase Catalytic Subunit, Chain A, domain 1"/>
    <property type="match status" value="1"/>
</dbReference>
<keyword evidence="5" id="KW-0833">Ubl conjugation pathway</keyword>
<accession>A0A6B2KWU5</accession>
<reference evidence="11" key="1">
    <citation type="journal article" date="2020" name="J. Eukaryot. Microbiol.">
        <title>De novo Sequencing, Assembly and Annotation of the Transcriptome for the Free-Living Testate Amoeba Arcella intermedia.</title>
        <authorList>
            <person name="Ribeiro G.M."/>
            <person name="Porfirio-Sousa A.L."/>
            <person name="Maurer-Alcala X.X."/>
            <person name="Katz L.A."/>
            <person name="Lahr D.J.G."/>
        </authorList>
    </citation>
    <scope>NUCLEOTIDE SEQUENCE</scope>
</reference>
<evidence type="ECO:0000256" key="7">
    <source>
        <dbReference type="ARBA" id="ARBA00022807"/>
    </source>
</evidence>
<comment type="similarity">
    <text evidence="2">Belongs to the peptidase C19 family.</text>
</comment>
<dbReference type="InterPro" id="IPR001394">
    <property type="entry name" value="Peptidase_C19_UCH"/>
</dbReference>
<comment type="catalytic activity">
    <reaction evidence="1">
        <text>Thiol-dependent hydrolysis of ester, thioester, amide, peptide and isopeptide bonds formed by the C-terminal Gly of ubiquitin (a 76-residue protein attached to proteins as an intracellular targeting signal).</text>
        <dbReference type="EC" id="3.4.19.12"/>
    </reaction>
</comment>